<protein>
    <submittedName>
        <fullName evidence="1">Uncharacterized protein</fullName>
    </submittedName>
</protein>
<gene>
    <name evidence="1" type="ORF">CALMAC_LOCUS14659</name>
</gene>
<feature type="non-terminal residue" evidence="1">
    <location>
        <position position="50"/>
    </location>
</feature>
<dbReference type="Proteomes" id="UP000410492">
    <property type="component" value="Unassembled WGS sequence"/>
</dbReference>
<keyword evidence="2" id="KW-1185">Reference proteome</keyword>
<sequence length="50" mass="5804">MRPTPNCRSKNRGSQNFELLHNSLLTLFLDDTLYCVVLRCLIELLVLPEN</sequence>
<dbReference type="EMBL" id="CAACVG010010302">
    <property type="protein sequence ID" value="VEN55493.1"/>
    <property type="molecule type" value="Genomic_DNA"/>
</dbReference>
<evidence type="ECO:0000313" key="2">
    <source>
        <dbReference type="Proteomes" id="UP000410492"/>
    </source>
</evidence>
<proteinExistence type="predicted"/>
<accession>A0A653D694</accession>
<evidence type="ECO:0000313" key="1">
    <source>
        <dbReference type="EMBL" id="VEN55493.1"/>
    </source>
</evidence>
<reference evidence="1 2" key="1">
    <citation type="submission" date="2019-01" db="EMBL/GenBank/DDBJ databases">
        <authorList>
            <person name="Sayadi A."/>
        </authorList>
    </citation>
    <scope>NUCLEOTIDE SEQUENCE [LARGE SCALE GENOMIC DNA]</scope>
</reference>
<name>A0A653D694_CALMS</name>
<organism evidence="1 2">
    <name type="scientific">Callosobruchus maculatus</name>
    <name type="common">Southern cowpea weevil</name>
    <name type="synonym">Pulse bruchid</name>
    <dbReference type="NCBI Taxonomy" id="64391"/>
    <lineage>
        <taxon>Eukaryota</taxon>
        <taxon>Metazoa</taxon>
        <taxon>Ecdysozoa</taxon>
        <taxon>Arthropoda</taxon>
        <taxon>Hexapoda</taxon>
        <taxon>Insecta</taxon>
        <taxon>Pterygota</taxon>
        <taxon>Neoptera</taxon>
        <taxon>Endopterygota</taxon>
        <taxon>Coleoptera</taxon>
        <taxon>Polyphaga</taxon>
        <taxon>Cucujiformia</taxon>
        <taxon>Chrysomeloidea</taxon>
        <taxon>Chrysomelidae</taxon>
        <taxon>Bruchinae</taxon>
        <taxon>Bruchini</taxon>
        <taxon>Callosobruchus</taxon>
    </lineage>
</organism>
<dbReference type="AlphaFoldDB" id="A0A653D694"/>